<organism evidence="2 3">
    <name type="scientific">Marinomonas mediterranea (strain ATCC 700492 / JCM 21426 / NBRC 103028 / MMB-1)</name>
    <dbReference type="NCBI Taxonomy" id="717774"/>
    <lineage>
        <taxon>Bacteria</taxon>
        <taxon>Pseudomonadati</taxon>
        <taxon>Pseudomonadota</taxon>
        <taxon>Gammaproteobacteria</taxon>
        <taxon>Oceanospirillales</taxon>
        <taxon>Oceanospirillaceae</taxon>
        <taxon>Marinomonas</taxon>
    </lineage>
</organism>
<evidence type="ECO:0000256" key="1">
    <source>
        <dbReference type="SAM" id="SignalP"/>
    </source>
</evidence>
<dbReference type="KEGG" id="mme:Marme_0079"/>
<evidence type="ECO:0000313" key="2">
    <source>
        <dbReference type="EMBL" id="ADZ89385.1"/>
    </source>
</evidence>
<dbReference type="EMBL" id="CP002583">
    <property type="protein sequence ID" value="ADZ89385.1"/>
    <property type="molecule type" value="Genomic_DNA"/>
</dbReference>
<gene>
    <name evidence="2" type="ordered locus">Marme_0079</name>
</gene>
<name>F2JVC7_MARM1</name>
<reference evidence="2 3" key="1">
    <citation type="journal article" date="2012" name="Stand. Genomic Sci.">
        <title>Complete genome sequence of the melanogenic marine bacterium Marinomonas mediterranea type strain (MMB-1(T)).</title>
        <authorList>
            <person name="Lucas-Elio P."/>
            <person name="Goodwin L."/>
            <person name="Woyke T."/>
            <person name="Pitluck S."/>
            <person name="Nolan M."/>
            <person name="Kyrpides N.C."/>
            <person name="Detter J.C."/>
            <person name="Copeland A."/>
            <person name="Teshima H."/>
            <person name="Bruce D."/>
            <person name="Detter C."/>
            <person name="Tapia R."/>
            <person name="Han S."/>
            <person name="Land M.L."/>
            <person name="Ivanova N."/>
            <person name="Mikhailova N."/>
            <person name="Johnston A.W."/>
            <person name="Sanchez-Amat A."/>
        </authorList>
    </citation>
    <scope>NUCLEOTIDE SEQUENCE [LARGE SCALE GENOMIC DNA]</scope>
    <source>
        <strain evidence="3">ATCC 700492 / JCM 21426 / NBRC 103028 / MMB-1</strain>
    </source>
</reference>
<keyword evidence="3" id="KW-1185">Reference proteome</keyword>
<sequence precursor="true">MKRLCLAASFLLPPITASADDSKFQFGVGFFGQSAWAGRTEIQGQGSAREQTVYTSGVYANSRYVFNDNVALDANFHWAPSGQKETRNDVGGSSSTRTSDIEGFSATEMNANFLVGLSLYRRGWYGFTGVGVFQEEWTYTGGSERFTGFQVPVGIGYNFKNISTEFQVGFKNVSDYAEFYHQELSRDSLDLFVGWAKFGVLANF</sequence>
<dbReference type="PATRIC" id="fig|717774.3.peg.82"/>
<dbReference type="HOGENOM" id="CLU_1370787_0_0_6"/>
<proteinExistence type="predicted"/>
<dbReference type="Proteomes" id="UP000001062">
    <property type="component" value="Chromosome"/>
</dbReference>
<dbReference type="AlphaFoldDB" id="F2JVC7"/>
<dbReference type="RefSeq" id="WP_013659292.1">
    <property type="nucleotide sequence ID" value="NC_015276.1"/>
</dbReference>
<keyword evidence="1" id="KW-0732">Signal</keyword>
<evidence type="ECO:0000313" key="3">
    <source>
        <dbReference type="Proteomes" id="UP000001062"/>
    </source>
</evidence>
<dbReference type="OrthoDB" id="6371503at2"/>
<accession>F2JVC7</accession>
<feature type="signal peptide" evidence="1">
    <location>
        <begin position="1"/>
        <end position="19"/>
    </location>
</feature>
<protein>
    <recommendedName>
        <fullName evidence="4">Outer membrane protein beta-barrel domain-containing protein</fullName>
    </recommendedName>
</protein>
<evidence type="ECO:0008006" key="4">
    <source>
        <dbReference type="Google" id="ProtNLM"/>
    </source>
</evidence>
<feature type="chain" id="PRO_5003284286" description="Outer membrane protein beta-barrel domain-containing protein" evidence="1">
    <location>
        <begin position="20"/>
        <end position="204"/>
    </location>
</feature>